<sequence precursor="true">MMKPEKPAGSALSRAVLRHLRDPLRLRFAVAGAMLASWYVGFYAPTTERMAATAGRIELERRRAATAGQVEALRERLAPFRDRVHPRAGANELIQYVMARVRSSPMKLVDLKPQKLKELGALQAIGLRLQLEATYEDLDDFLAWAHNDRLLFRVDALRVEPAKAPGRLAVELDLLSLAEGAAGKGKPGGPPRPAAGGGGGAKS</sequence>
<dbReference type="OrthoDB" id="265353at2"/>
<protein>
    <submittedName>
        <fullName evidence="2">Uncharacterized protein</fullName>
    </submittedName>
</protein>
<dbReference type="RefSeq" id="WP_148595604.1">
    <property type="nucleotide sequence ID" value="NZ_CP042997.1"/>
</dbReference>
<evidence type="ECO:0000313" key="3">
    <source>
        <dbReference type="Proteomes" id="UP000324233"/>
    </source>
</evidence>
<evidence type="ECO:0000313" key="2">
    <source>
        <dbReference type="EMBL" id="QEH35859.1"/>
    </source>
</evidence>
<keyword evidence="3" id="KW-1185">Reference proteome</keyword>
<dbReference type="EMBL" id="CP042997">
    <property type="protein sequence ID" value="QEH35859.1"/>
    <property type="molecule type" value="Genomic_DNA"/>
</dbReference>
<accession>A0A5B9W6Q8</accession>
<dbReference type="AlphaFoldDB" id="A0A5B9W6Q8"/>
<feature type="region of interest" description="Disordered" evidence="1">
    <location>
        <begin position="180"/>
        <end position="203"/>
    </location>
</feature>
<dbReference type="KEGG" id="agv:OJF2_44160"/>
<dbReference type="Proteomes" id="UP000324233">
    <property type="component" value="Chromosome"/>
</dbReference>
<gene>
    <name evidence="2" type="ORF">OJF2_44160</name>
</gene>
<evidence type="ECO:0000256" key="1">
    <source>
        <dbReference type="SAM" id="MobiDB-lite"/>
    </source>
</evidence>
<reference evidence="2 3" key="1">
    <citation type="submission" date="2019-08" db="EMBL/GenBank/DDBJ databases">
        <title>Deep-cultivation of Planctomycetes and their phenomic and genomic characterization uncovers novel biology.</title>
        <authorList>
            <person name="Wiegand S."/>
            <person name="Jogler M."/>
            <person name="Boedeker C."/>
            <person name="Pinto D."/>
            <person name="Vollmers J."/>
            <person name="Rivas-Marin E."/>
            <person name="Kohn T."/>
            <person name="Peeters S.H."/>
            <person name="Heuer A."/>
            <person name="Rast P."/>
            <person name="Oberbeckmann S."/>
            <person name="Bunk B."/>
            <person name="Jeske O."/>
            <person name="Meyerdierks A."/>
            <person name="Storesund J.E."/>
            <person name="Kallscheuer N."/>
            <person name="Luecker S."/>
            <person name="Lage O.M."/>
            <person name="Pohl T."/>
            <person name="Merkel B.J."/>
            <person name="Hornburger P."/>
            <person name="Mueller R.-W."/>
            <person name="Bruemmer F."/>
            <person name="Labrenz M."/>
            <person name="Spormann A.M."/>
            <person name="Op den Camp H."/>
            <person name="Overmann J."/>
            <person name="Amann R."/>
            <person name="Jetten M.S.M."/>
            <person name="Mascher T."/>
            <person name="Medema M.H."/>
            <person name="Devos D.P."/>
            <person name="Kaster A.-K."/>
            <person name="Ovreas L."/>
            <person name="Rohde M."/>
            <person name="Galperin M.Y."/>
            <person name="Jogler C."/>
        </authorList>
    </citation>
    <scope>NUCLEOTIDE SEQUENCE [LARGE SCALE GENOMIC DNA]</scope>
    <source>
        <strain evidence="2 3">OJF2</strain>
    </source>
</reference>
<name>A0A5B9W6Q8_9BACT</name>
<organism evidence="2 3">
    <name type="scientific">Aquisphaera giovannonii</name>
    <dbReference type="NCBI Taxonomy" id="406548"/>
    <lineage>
        <taxon>Bacteria</taxon>
        <taxon>Pseudomonadati</taxon>
        <taxon>Planctomycetota</taxon>
        <taxon>Planctomycetia</taxon>
        <taxon>Isosphaerales</taxon>
        <taxon>Isosphaeraceae</taxon>
        <taxon>Aquisphaera</taxon>
    </lineage>
</organism>
<proteinExistence type="predicted"/>